<keyword evidence="3" id="KW-0238">DNA-binding</keyword>
<evidence type="ECO:0000313" key="7">
    <source>
        <dbReference type="Proteomes" id="UP001597079"/>
    </source>
</evidence>
<reference evidence="7" key="1">
    <citation type="journal article" date="2019" name="Int. J. Syst. Evol. Microbiol.">
        <title>The Global Catalogue of Microorganisms (GCM) 10K type strain sequencing project: providing services to taxonomists for standard genome sequencing and annotation.</title>
        <authorList>
            <consortium name="The Broad Institute Genomics Platform"/>
            <consortium name="The Broad Institute Genome Sequencing Center for Infectious Disease"/>
            <person name="Wu L."/>
            <person name="Ma J."/>
        </authorList>
    </citation>
    <scope>NUCLEOTIDE SEQUENCE [LARGE SCALE GENOMIC DNA]</scope>
    <source>
        <strain evidence="7">CGMCC 1.12286</strain>
    </source>
</reference>
<accession>A0ABW4JJV3</accession>
<dbReference type="Pfam" id="PF12833">
    <property type="entry name" value="HTH_18"/>
    <property type="match status" value="1"/>
</dbReference>
<name>A0ABW4JJV3_9BACL</name>
<dbReference type="SUPFAM" id="SSF46689">
    <property type="entry name" value="Homeodomain-like"/>
    <property type="match status" value="2"/>
</dbReference>
<gene>
    <name evidence="6" type="ORF">ACFSB2_18575</name>
</gene>
<evidence type="ECO:0000256" key="4">
    <source>
        <dbReference type="ARBA" id="ARBA00023163"/>
    </source>
</evidence>
<evidence type="ECO:0000256" key="3">
    <source>
        <dbReference type="ARBA" id="ARBA00023125"/>
    </source>
</evidence>
<dbReference type="InterPro" id="IPR037923">
    <property type="entry name" value="HTH-like"/>
</dbReference>
<comment type="caution">
    <text evidence="6">The sequence shown here is derived from an EMBL/GenBank/DDBJ whole genome shotgun (WGS) entry which is preliminary data.</text>
</comment>
<keyword evidence="2" id="KW-0805">Transcription regulation</keyword>
<organism evidence="6 7">
    <name type="scientific">Alicyclobacillus fodiniaquatilis</name>
    <dbReference type="NCBI Taxonomy" id="1661150"/>
    <lineage>
        <taxon>Bacteria</taxon>
        <taxon>Bacillati</taxon>
        <taxon>Bacillota</taxon>
        <taxon>Bacilli</taxon>
        <taxon>Bacillales</taxon>
        <taxon>Alicyclobacillaceae</taxon>
        <taxon>Alicyclobacillus</taxon>
    </lineage>
</organism>
<sequence length="291" mass="33485">MQANWTWQFEVDGFRKKRLKQVKPMRVTFEDIQIEVDNSFGYIDPNPRWSIAPHSHDYFEIHVCTRGRGINQLANGKTLAFQPDVVYLAPPGEVHAQWVDEQAPMELYFMSFQLSGINLSTMRHVYCKIPALGRQTASIYQMERSPSANERFLASLKAVELIWHVISTVRDQRNAQYDGTDNTKSDIVDEALAYIRNRFLENPSVAQIAAACHVSPRHLARVFQMTLGVSVHQVLEQERFNWATAQLQHASVTVQALSERMNFSSPAYFGQWFKRHAQQSPTTFRHTLSTL</sequence>
<dbReference type="InterPro" id="IPR009057">
    <property type="entry name" value="Homeodomain-like_sf"/>
</dbReference>
<dbReference type="PROSITE" id="PS01124">
    <property type="entry name" value="HTH_ARAC_FAMILY_2"/>
    <property type="match status" value="1"/>
</dbReference>
<dbReference type="Gene3D" id="1.10.10.60">
    <property type="entry name" value="Homeodomain-like"/>
    <property type="match status" value="1"/>
</dbReference>
<keyword evidence="4" id="KW-0804">Transcription</keyword>
<dbReference type="Gene3D" id="2.60.120.10">
    <property type="entry name" value="Jelly Rolls"/>
    <property type="match status" value="1"/>
</dbReference>
<feature type="domain" description="HTH araC/xylS-type" evidence="5">
    <location>
        <begin position="189"/>
        <end position="287"/>
    </location>
</feature>
<dbReference type="InterPro" id="IPR014710">
    <property type="entry name" value="RmlC-like_jellyroll"/>
</dbReference>
<dbReference type="Proteomes" id="UP001597079">
    <property type="component" value="Unassembled WGS sequence"/>
</dbReference>
<evidence type="ECO:0000313" key="6">
    <source>
        <dbReference type="EMBL" id="MFD1676682.1"/>
    </source>
</evidence>
<dbReference type="Pfam" id="PF02311">
    <property type="entry name" value="AraC_binding"/>
    <property type="match status" value="1"/>
</dbReference>
<evidence type="ECO:0000256" key="2">
    <source>
        <dbReference type="ARBA" id="ARBA00023015"/>
    </source>
</evidence>
<dbReference type="InterPro" id="IPR050204">
    <property type="entry name" value="AraC_XylS_family_regulators"/>
</dbReference>
<dbReference type="SMART" id="SM00342">
    <property type="entry name" value="HTH_ARAC"/>
    <property type="match status" value="1"/>
</dbReference>
<dbReference type="PANTHER" id="PTHR46796">
    <property type="entry name" value="HTH-TYPE TRANSCRIPTIONAL ACTIVATOR RHAS-RELATED"/>
    <property type="match status" value="1"/>
</dbReference>
<evidence type="ECO:0000256" key="1">
    <source>
        <dbReference type="ARBA" id="ARBA00022490"/>
    </source>
</evidence>
<dbReference type="SUPFAM" id="SSF51215">
    <property type="entry name" value="Regulatory protein AraC"/>
    <property type="match status" value="1"/>
</dbReference>
<keyword evidence="1" id="KW-0963">Cytoplasm</keyword>
<evidence type="ECO:0000259" key="5">
    <source>
        <dbReference type="PROSITE" id="PS01124"/>
    </source>
</evidence>
<proteinExistence type="predicted"/>
<protein>
    <submittedName>
        <fullName evidence="6">Helix-turn-helix domain-containing protein</fullName>
    </submittedName>
</protein>
<dbReference type="EMBL" id="JBHUCX010000074">
    <property type="protein sequence ID" value="MFD1676682.1"/>
    <property type="molecule type" value="Genomic_DNA"/>
</dbReference>
<dbReference type="InterPro" id="IPR003313">
    <property type="entry name" value="AraC-bd"/>
</dbReference>
<keyword evidence="7" id="KW-1185">Reference proteome</keyword>
<dbReference type="InterPro" id="IPR018060">
    <property type="entry name" value="HTH_AraC"/>
</dbReference>
<dbReference type="RefSeq" id="WP_377944589.1">
    <property type="nucleotide sequence ID" value="NZ_JBHUCX010000074.1"/>
</dbReference>
<dbReference type="PANTHER" id="PTHR46796:SF13">
    <property type="entry name" value="HTH-TYPE TRANSCRIPTIONAL ACTIVATOR RHAS"/>
    <property type="match status" value="1"/>
</dbReference>